<evidence type="ECO:0000313" key="1">
    <source>
        <dbReference type="EMBL" id="PWN51233.1"/>
    </source>
</evidence>
<sequence>MPETRTFKTQDGARIGYRVHGDDPRKTPLVLVNGLSAVMEDWSPLVEALSKTRRVLIFDHRGIGASYTPEDWDYELSLEIMGLDAIELVKSLGWNRIDILGFSMGGHIVQALLTIDEALTVDGLREIRGVKIGKAVLSATMAKLPHGDIDTQALQEEGNKIEDKQKRKLFLTEELMKLQYHPEALVHGSEICRKFQRRIEVSLKTRRPAEIIGFQFLAIQANDVREKLHRIPSSLPVLIIHGRRDRMVSFSETEYTTKGIPHALWFKAKGGDQFGHFWYDYFELQDWVNGIAAFLDQDQGAKAHL</sequence>
<dbReference type="Proteomes" id="UP000245626">
    <property type="component" value="Unassembled WGS sequence"/>
</dbReference>
<name>A0ACD0NZB5_9BASI</name>
<keyword evidence="2" id="KW-1185">Reference proteome</keyword>
<protein>
    <submittedName>
        <fullName evidence="1">Alpha/beta-hydrolase</fullName>
    </submittedName>
</protein>
<organism evidence="1 2">
    <name type="scientific">Violaceomyces palustris</name>
    <dbReference type="NCBI Taxonomy" id="1673888"/>
    <lineage>
        <taxon>Eukaryota</taxon>
        <taxon>Fungi</taxon>
        <taxon>Dikarya</taxon>
        <taxon>Basidiomycota</taxon>
        <taxon>Ustilaginomycotina</taxon>
        <taxon>Ustilaginomycetes</taxon>
        <taxon>Violaceomycetales</taxon>
        <taxon>Violaceomycetaceae</taxon>
        <taxon>Violaceomyces</taxon>
    </lineage>
</organism>
<dbReference type="EMBL" id="KZ819860">
    <property type="protein sequence ID" value="PWN51233.1"/>
    <property type="molecule type" value="Genomic_DNA"/>
</dbReference>
<evidence type="ECO:0000313" key="2">
    <source>
        <dbReference type="Proteomes" id="UP000245626"/>
    </source>
</evidence>
<gene>
    <name evidence="1" type="ORF">IE53DRAFT_314290</name>
</gene>
<proteinExistence type="predicted"/>
<accession>A0ACD0NZB5</accession>
<reference evidence="1 2" key="1">
    <citation type="journal article" date="2018" name="Mol. Biol. Evol.">
        <title>Broad Genomic Sampling Reveals a Smut Pathogenic Ancestry of the Fungal Clade Ustilaginomycotina.</title>
        <authorList>
            <person name="Kijpornyongpan T."/>
            <person name="Mondo S.J."/>
            <person name="Barry K."/>
            <person name="Sandor L."/>
            <person name="Lee J."/>
            <person name="Lipzen A."/>
            <person name="Pangilinan J."/>
            <person name="LaButti K."/>
            <person name="Hainaut M."/>
            <person name="Henrissat B."/>
            <person name="Grigoriev I.V."/>
            <person name="Spatafora J.W."/>
            <person name="Aime M.C."/>
        </authorList>
    </citation>
    <scope>NUCLEOTIDE SEQUENCE [LARGE SCALE GENOMIC DNA]</scope>
    <source>
        <strain evidence="1 2">SA 807</strain>
    </source>
</reference>